<dbReference type="EMBL" id="FQNC01000118">
    <property type="protein sequence ID" value="SGZ32334.1"/>
    <property type="molecule type" value="Genomic_DNA"/>
</dbReference>
<keyword evidence="9" id="KW-1185">Reference proteome</keyword>
<dbReference type="SUPFAM" id="SSF52467">
    <property type="entry name" value="DHS-like NAD/FAD-binding domain"/>
    <property type="match status" value="1"/>
</dbReference>
<dbReference type="InterPro" id="IPR011766">
    <property type="entry name" value="TPP_enzyme_TPP-bd"/>
</dbReference>
<sequence length="639" mass="69373">MTTPIIPSNMTKEPAPALFTASNVLLQTLVDAGITHCFANLGSPWHAPGEFCAEADELCPVVFAPLADSFIFSHYRSDHPSLLEAFIQRTKDGVKSVKIVTCPNEMVALSCAQGYAQVCGKPAAVIVHVDCGTQALAGAVHNVCACRTPVLIYAGASPFSQEGEHTGSRNEFIHYLQNAVDQPQIVRQYMRHVGEIRSGATAQHTILRGLQFAMSEPKGPVYLWAMREVTEERLDPKSIKDVRASEVWTPIEPSPLGPNAVKRIAESLAKAKKPLFISTYAGRNPSSVEPLTRLAELTASPVFSSCPSTVNLDFDHYLHAGVSFGQHNPLVEAADFILILDCDVPWLALHTKPSRSAEIFHIDCDPLKEKMLAYSYPALLRAKADVGLACEQLIDYLSSPNSALDSTLIEERRSEWKQKKQQHDAELLGLEAPGKGDLLTAPLIVASLRKNSNPEKTLVCNEAISNYPHVWNHFKPRVPGSLLSSGASSLGWSLGAAIGAKFAGDADSSFEKDLVAVVVGDGSFVFGVPSASYWISRRYDAPFLTIVLNNGGWKSPTLSMIGVHPNGLGSRSTAGDLNVSFGPTDDLNPDYGAIAQASGGAWCAKVKYAHELEEKMKEAIRVVKEEKRSAVLDCWLERF</sequence>
<accession>A0A2X0PIY3</accession>
<proteinExistence type="inferred from homology"/>
<evidence type="ECO:0000256" key="3">
    <source>
        <dbReference type="ARBA" id="ARBA00023052"/>
    </source>
</evidence>
<evidence type="ECO:0000313" key="8">
    <source>
        <dbReference type="EMBL" id="SGZ32334.1"/>
    </source>
</evidence>
<reference evidence="8 9" key="1">
    <citation type="submission" date="2016-11" db="EMBL/GenBank/DDBJ databases">
        <authorList>
            <person name="Jaros S."/>
            <person name="Januszkiewicz K."/>
            <person name="Wedrychowicz H."/>
        </authorList>
    </citation>
    <scope>NUCLEOTIDE SEQUENCE [LARGE SCALE GENOMIC DNA]</scope>
</reference>
<dbReference type="Pfam" id="PF00205">
    <property type="entry name" value="TPP_enzyme_M"/>
    <property type="match status" value="1"/>
</dbReference>
<evidence type="ECO:0000259" key="7">
    <source>
        <dbReference type="Pfam" id="PF02776"/>
    </source>
</evidence>
<evidence type="ECO:0000259" key="5">
    <source>
        <dbReference type="Pfam" id="PF00205"/>
    </source>
</evidence>
<protein>
    <submittedName>
        <fullName evidence="8">BQ5605_C040g11858 protein</fullName>
    </submittedName>
</protein>
<dbReference type="CDD" id="cd07035">
    <property type="entry name" value="TPP_PYR_POX_like"/>
    <property type="match status" value="1"/>
</dbReference>
<dbReference type="AlphaFoldDB" id="A0A2X0PIY3"/>
<organism evidence="8 9">
    <name type="scientific">Microbotryum silenes-dioicae</name>
    <dbReference type="NCBI Taxonomy" id="796604"/>
    <lineage>
        <taxon>Eukaryota</taxon>
        <taxon>Fungi</taxon>
        <taxon>Dikarya</taxon>
        <taxon>Basidiomycota</taxon>
        <taxon>Pucciniomycotina</taxon>
        <taxon>Microbotryomycetes</taxon>
        <taxon>Microbotryales</taxon>
        <taxon>Microbotryaceae</taxon>
        <taxon>Microbotryum</taxon>
    </lineage>
</organism>
<evidence type="ECO:0000256" key="1">
    <source>
        <dbReference type="ARBA" id="ARBA00004173"/>
    </source>
</evidence>
<keyword evidence="3 4" id="KW-0786">Thiamine pyrophosphate</keyword>
<dbReference type="NCBIfam" id="NF006203">
    <property type="entry name" value="PRK08327.1"/>
    <property type="match status" value="1"/>
</dbReference>
<feature type="domain" description="Thiamine pyrophosphate enzyme N-terminal TPP-binding" evidence="7">
    <location>
        <begin position="71"/>
        <end position="183"/>
    </location>
</feature>
<evidence type="ECO:0000259" key="6">
    <source>
        <dbReference type="Pfam" id="PF02775"/>
    </source>
</evidence>
<dbReference type="InterPro" id="IPR045229">
    <property type="entry name" value="TPP_enz"/>
</dbReference>
<dbReference type="GO" id="GO:0030976">
    <property type="term" value="F:thiamine pyrophosphate binding"/>
    <property type="evidence" value="ECO:0007669"/>
    <property type="project" value="InterPro"/>
</dbReference>
<dbReference type="PANTHER" id="PTHR18968">
    <property type="entry name" value="THIAMINE PYROPHOSPHATE ENZYMES"/>
    <property type="match status" value="1"/>
</dbReference>
<comment type="subcellular location">
    <subcellularLocation>
        <location evidence="1">Mitochondrion</location>
    </subcellularLocation>
</comment>
<dbReference type="InterPro" id="IPR012000">
    <property type="entry name" value="Thiamin_PyroP_enz_cen_dom"/>
</dbReference>
<dbReference type="PANTHER" id="PTHR18968:SF164">
    <property type="entry name" value="PYRUVATE DECARBOXYLASE"/>
    <property type="match status" value="1"/>
</dbReference>
<name>A0A2X0PIY3_9BASI</name>
<dbReference type="Proteomes" id="UP000249464">
    <property type="component" value="Unassembled WGS sequence"/>
</dbReference>
<gene>
    <name evidence="8" type="primary">BQ5605_C040g11858</name>
    <name evidence="8" type="ORF">BQ5605_C040G11858</name>
</gene>
<dbReference type="GO" id="GO:0009097">
    <property type="term" value="P:isoleucine biosynthetic process"/>
    <property type="evidence" value="ECO:0007669"/>
    <property type="project" value="TreeGrafter"/>
</dbReference>
<dbReference type="GO" id="GO:0003984">
    <property type="term" value="F:acetolactate synthase activity"/>
    <property type="evidence" value="ECO:0007669"/>
    <property type="project" value="TreeGrafter"/>
</dbReference>
<evidence type="ECO:0000313" key="9">
    <source>
        <dbReference type="Proteomes" id="UP000249464"/>
    </source>
</evidence>
<evidence type="ECO:0000256" key="2">
    <source>
        <dbReference type="ARBA" id="ARBA00007812"/>
    </source>
</evidence>
<dbReference type="Gene3D" id="3.40.50.1220">
    <property type="entry name" value="TPP-binding domain"/>
    <property type="match status" value="1"/>
</dbReference>
<dbReference type="GO" id="GO:0005739">
    <property type="term" value="C:mitochondrion"/>
    <property type="evidence" value="ECO:0007669"/>
    <property type="project" value="UniProtKB-SubCell"/>
</dbReference>
<dbReference type="GO" id="GO:0000287">
    <property type="term" value="F:magnesium ion binding"/>
    <property type="evidence" value="ECO:0007669"/>
    <property type="project" value="InterPro"/>
</dbReference>
<dbReference type="InterPro" id="IPR029061">
    <property type="entry name" value="THDP-binding"/>
</dbReference>
<dbReference type="Pfam" id="PF02776">
    <property type="entry name" value="TPP_enzyme_N"/>
    <property type="match status" value="1"/>
</dbReference>
<dbReference type="InterPro" id="IPR012001">
    <property type="entry name" value="Thiamin_PyroP_enz_TPP-bd_dom"/>
</dbReference>
<dbReference type="GO" id="GO:0009099">
    <property type="term" value="P:L-valine biosynthetic process"/>
    <property type="evidence" value="ECO:0007669"/>
    <property type="project" value="TreeGrafter"/>
</dbReference>
<dbReference type="InterPro" id="IPR029035">
    <property type="entry name" value="DHS-like_NAD/FAD-binding_dom"/>
</dbReference>
<dbReference type="GO" id="GO:0005948">
    <property type="term" value="C:acetolactate synthase complex"/>
    <property type="evidence" value="ECO:0007669"/>
    <property type="project" value="TreeGrafter"/>
</dbReference>
<feature type="domain" description="Thiamine pyrophosphate enzyme TPP-binding" evidence="6">
    <location>
        <begin position="470"/>
        <end position="634"/>
    </location>
</feature>
<comment type="similarity">
    <text evidence="2 4">Belongs to the TPP enzyme family.</text>
</comment>
<dbReference type="SUPFAM" id="SSF52518">
    <property type="entry name" value="Thiamin diphosphate-binding fold (THDP-binding)"/>
    <property type="match status" value="2"/>
</dbReference>
<dbReference type="Gene3D" id="3.40.50.970">
    <property type="match status" value="2"/>
</dbReference>
<dbReference type="STRING" id="796604.A0A2X0PIY3"/>
<feature type="domain" description="Thiamine pyrophosphate enzyme central" evidence="5">
    <location>
        <begin position="261"/>
        <end position="393"/>
    </location>
</feature>
<dbReference type="Pfam" id="PF02775">
    <property type="entry name" value="TPP_enzyme_C"/>
    <property type="match status" value="1"/>
</dbReference>
<evidence type="ECO:0000256" key="4">
    <source>
        <dbReference type="RuleBase" id="RU362132"/>
    </source>
</evidence>
<dbReference type="GO" id="GO:0050660">
    <property type="term" value="F:flavin adenine dinucleotide binding"/>
    <property type="evidence" value="ECO:0007669"/>
    <property type="project" value="TreeGrafter"/>
</dbReference>